<dbReference type="AlphaFoldDB" id="A0A015UHZ2"/>
<reference evidence="2 3" key="1">
    <citation type="submission" date="2014-02" db="EMBL/GenBank/DDBJ databases">
        <authorList>
            <person name="Sears C."/>
            <person name="Carroll K."/>
            <person name="Sack B.R."/>
            <person name="Qadri F."/>
            <person name="Myers L.L."/>
            <person name="Chung G.-T."/>
            <person name="Escheverria P."/>
            <person name="Fraser C.M."/>
            <person name="Sadzewicz L."/>
            <person name="Shefchek K.A."/>
            <person name="Tallon L."/>
            <person name="Das S.P."/>
            <person name="Daugherty S."/>
            <person name="Mongodin E.F."/>
        </authorList>
    </citation>
    <scope>NUCLEOTIDE SEQUENCE [LARGE SCALE GENOMIC DNA]</scope>
    <source>
        <strain evidence="3">3988T(B)14</strain>
    </source>
</reference>
<dbReference type="GeneID" id="60368622"/>
<dbReference type="PATRIC" id="fig|1339315.3.peg.3387"/>
<evidence type="ECO:0000256" key="1">
    <source>
        <dbReference type="SAM" id="SignalP"/>
    </source>
</evidence>
<feature type="chain" id="PRO_5001477573" description="Lipoprotein" evidence="1">
    <location>
        <begin position="19"/>
        <end position="130"/>
    </location>
</feature>
<gene>
    <name evidence="2" type="ORF">M124_2700</name>
</gene>
<dbReference type="PROSITE" id="PS51257">
    <property type="entry name" value="PROKAR_LIPOPROTEIN"/>
    <property type="match status" value="1"/>
</dbReference>
<evidence type="ECO:0000313" key="3">
    <source>
        <dbReference type="Proteomes" id="UP000020529"/>
    </source>
</evidence>
<feature type="signal peptide" evidence="1">
    <location>
        <begin position="1"/>
        <end position="18"/>
    </location>
</feature>
<protein>
    <recommendedName>
        <fullName evidence="4">Lipoprotein</fullName>
    </recommendedName>
</protein>
<keyword evidence="1" id="KW-0732">Signal</keyword>
<accession>A0A015UHZ2</accession>
<comment type="caution">
    <text evidence="2">The sequence shown here is derived from an EMBL/GenBank/DDBJ whole genome shotgun (WGS) entry which is preliminary data.</text>
</comment>
<dbReference type="RefSeq" id="WP_005789333.1">
    <property type="nucleotide sequence ID" value="NZ_JGCY01000356.1"/>
</dbReference>
<dbReference type="Proteomes" id="UP000020529">
    <property type="component" value="Unassembled WGS sequence"/>
</dbReference>
<organism evidence="2 3">
    <name type="scientific">Bacteroides fragilis str. 3988T(B)14</name>
    <dbReference type="NCBI Taxonomy" id="1339315"/>
    <lineage>
        <taxon>Bacteria</taxon>
        <taxon>Pseudomonadati</taxon>
        <taxon>Bacteroidota</taxon>
        <taxon>Bacteroidia</taxon>
        <taxon>Bacteroidales</taxon>
        <taxon>Bacteroidaceae</taxon>
        <taxon>Bacteroides</taxon>
    </lineage>
</organism>
<dbReference type="EMBL" id="JGCY01000356">
    <property type="protein sequence ID" value="EXY73553.1"/>
    <property type="molecule type" value="Genomic_DNA"/>
</dbReference>
<name>A0A015UHZ2_BACFG</name>
<evidence type="ECO:0000313" key="2">
    <source>
        <dbReference type="EMBL" id="EXY73553.1"/>
    </source>
</evidence>
<sequence length="130" mass="14914">MKKILLLLSVCISFSSCCTLFSSSKQDITFTGMNGTKIYEASTKQKIAEIKEDNSVTVQIKKKREDKQLVAKKEGYQTTPFVLESTFNNACLWNILFWPGFLVDLGTQKMNKWDNTIINIEMEKENTENK</sequence>
<proteinExistence type="predicted"/>
<evidence type="ECO:0008006" key="4">
    <source>
        <dbReference type="Google" id="ProtNLM"/>
    </source>
</evidence>